<protein>
    <recommendedName>
        <fullName evidence="5">Type III effector protein XopAD</fullName>
    </recommendedName>
</protein>
<dbReference type="InterPro" id="IPR011989">
    <property type="entry name" value="ARM-like"/>
</dbReference>
<keyword evidence="1" id="KW-0175">Coiled coil</keyword>
<organism evidence="3 4">
    <name type="scientific">Xanthomonas graminis pv. poae</name>
    <dbReference type="NCBI Taxonomy" id="227946"/>
    <lineage>
        <taxon>Bacteria</taxon>
        <taxon>Pseudomonadati</taxon>
        <taxon>Pseudomonadota</taxon>
        <taxon>Gammaproteobacteria</taxon>
        <taxon>Lysobacterales</taxon>
        <taxon>Lysobacteraceae</taxon>
        <taxon>Xanthomonas</taxon>
        <taxon>Xanthomonas translucens group</taxon>
        <taxon>Xanthomonas graminis</taxon>
    </lineage>
</organism>
<evidence type="ECO:0008006" key="5">
    <source>
        <dbReference type="Google" id="ProtNLM"/>
    </source>
</evidence>
<dbReference type="SUPFAM" id="SSF48371">
    <property type="entry name" value="ARM repeat"/>
    <property type="match status" value="5"/>
</dbReference>
<sequence>MQVPADRRLTEQTSDRAAGKRPREQQEPYRQPKRPLHGVELKPAELHLAEHQLDTAQEKQLLAERAQYQQQLRAHNRLAQTHNARLSVSMTRDNVLARHMSCKLALPFLDENAHAQVNAYLLDKYLQMIATADRFKDPSLTRRDLDRCTELAAQYLYKTGWFDGASLKQLAHVANKLSKHPDQTACMSAIAWIAGEVINADALLGLDGPPSILLLNAFAKNTDSGRCERAVARLARHLQREHKVRQSMNAKDIGLALNACSKWSDNPDCQSMAHSFAELLASNSRLRHAMDPQSIANTLNALSKWPDAKLCAAATSALALRLATERSVCNAFKPQEVGNALNALSKWPAAPHCAAAASVLAARLANDGTLRNGLEAQAAALVLNALSKWPDTPDCQDAANALALRLSDDPKLCNDLNAQGVASVLNALSKWPDTQVCADTASKLAVRLADEHLLRNSLDPQGVSNVLNALSKWPDTPVCATVAEALAARLVDDPKLCNALDPQGMASALNALSKWPDTPLCAAAVKALAARLVADPTLCDAIEGQHMTNALNALSKWPGTPVCATAAEALAARLAGNPGLCDPLNPQEVANALNALSKWPDTPVCATAAETLAARLAADPGLCNALERQHMANALNALSKWPDTLLCAAAVEALASRLADDPGLCDEVEPQGVAIVMNALSKWPDTPDCNDAANALALRLANDPKLCDALEQQALGIALNALSKWPGMPVCTDAASRVASRLVNEPGMCGDLNAQGVAKALNALSKWPDTQDCKDAANALAARLAGERDLRNALKPLDVGHVLNALSKWPDTPVCATVAEALAARLVDDPTLCNALDPQGLANALNALSKWPDTALCAAAVATLAARLSDDPGLCDAFEGQHMANALNALSKWPDVPRCAAGVETLAARLANDAGLCGALEPPEVAIALNAVSKWPGTQVCADAASAVAARLANEPDLRQALYPQGVANALNALSKWPATPLCAAAVKALASRLADDPGLCNAIEGQHMANALNALSKWPDVPRCAAGVEALAARLANDAGLCGALEPPEVAIALNALSKWPDTPDCKEAATALASRLVDDPGLCNDLDPQGVANALNALSKWPASALCAAAVKALASRLADDPGLRDALKGRHMANVLNALSKWPDVQRCVAGVEALAARLANDPGLCNALDPQGVANVLNALSKWPDAPDCKDAATALASLLANDRDLYNGLAPQCVSNVLNALSKWPDMPDCKDAATALASRLADDPGLCNDLNPQGVSNVLNALSKWPDMPDCKDAATALASRLADDPGLCNDLNPQGVVNVLNALSKWPEAPDCKEAATALASRLADDPWLCNALNTQGVTNALNALSKWPDVAVSEAAAEALARRITDERVLRNAMHPIDLAQALNALSKWPGRANCEQAIDVLADRLTEDHDLRHAMQAQDVAMSLNALSKSLETPARQTAAVLLAEHAGSAALPWQQFDMRGLVMMANALSRLLHLDEEQLQILGGAKLRAMAGHLELHRERFEAASAGEIGVLFKALSSAQLHRQMRPLAGPALERVSALAQDDGLRETNLEALGSLCMGLLPLIRNPELIPRHRRRALRVFNALQPIAERKIDLYLGGAGAQASADTDQHATRCPALSFFQMLKAYGVVSRQWKTRHVEGARKQVQQRREQLTTWVERTLERTREAIEADLGEMSWNLIAQIEAGDQVFDTLDLRMAKESAKIAQAHPPTSFDLDSGRLSMRSFPGKPAAPVTGSTTHVVVDMRGKEISNNLAEADKPYSLFARLTGLPLVEVQLPGAISTFMLARTFNYQDEPWRFDMFGGSRAAGNKSASSGLSLSSRPEKTSLLPAFRYADTVPDSSLMQLAAKLAPQREDWSRMQRSLLEMVPSDHVVEGTLRLGFFDDVEGPAHPFKPLASNGNPLALCPNDGCGFLKLEVALCIPAFRKYYDAWQAAQAGQASQEQRELLAVDKGPSMMPAQALQHFPRDEAALREAHEAMQQRLKALPPGSGELVSTYRLAVGGGYQGQRVRAVPSADDKVHLPRQRSETFDAAGGPLLLGKPPYDKENLLPVPEERVATVAQGDATAEFLSQSFGIQYSYTGFDDGSGDDPQMLHSKGMLIVVPETNWPADFADKDLVCSKEDLKTLSSWTSGRDRDALPRDMRSTGSLRLKDIVEPGRLGALPIAELRKRNMDTDGDDAFVYAGYPKLAALISRVMAERQIKLGRQQSFKPPKTATPAVDPVTGHYQAGRLSEIMSFSRGQHITSAAATLAARFMAQPDDLREAMARSMMFGTYDGIERDLRNGLREMLEDDARDPQILAELRTQAQAAIGRAHMPEAREAAELLHAQLAGLEPGSAASSDAPRLPDALAEAFPQLAQAYEAAHGVEARIHAILDNYPVCRLSHAQFPNGQPGLVQNEPELSMRNLFTMAIKVGTDALKSDTGTALFAKIVEACERSERGFAERVSIVPYGKATARAMHEGRFDPERTKGLLQRMPSMAAGVMEDALGALQQAGLIAPPPPPATRLREVRREDLALQAQALRTRARAMEPKVTDMLSRVAASHGGRLEGTQHQLKSHGSLLEKLERQMALKKQTLEEAVAGMNDALRYSLVLEPQDFTAGLRGVLAALDDQGHVRVKLSNRFSMHREPFKAVNVTLRSPEGAFWEIQFHTPHTFELKEQFHDLYKRSLALKLGGAAPAEKRELEAPAIAAFSRVASPPACDEIEDWEESCP</sequence>
<evidence type="ECO:0000313" key="4">
    <source>
        <dbReference type="Proteomes" id="UP000041247"/>
    </source>
</evidence>
<gene>
    <name evidence="3" type="ORF">XTPLMG728_3670</name>
</gene>
<dbReference type="SMART" id="SM00567">
    <property type="entry name" value="EZ_HEAT"/>
    <property type="match status" value="7"/>
</dbReference>
<proteinExistence type="predicted"/>
<dbReference type="Proteomes" id="UP000041247">
    <property type="component" value="Unassembled WGS sequence"/>
</dbReference>
<dbReference type="NCBIfam" id="NF041399">
    <property type="entry name" value="XopAD"/>
    <property type="match status" value="1"/>
</dbReference>
<dbReference type="EMBL" id="CXOK01000148">
    <property type="protein sequence ID" value="CTP93298.1"/>
    <property type="molecule type" value="Genomic_DNA"/>
</dbReference>
<dbReference type="NCBIfam" id="NF006608">
    <property type="entry name" value="PRK09169.1-2"/>
    <property type="match status" value="3"/>
</dbReference>
<dbReference type="InterPro" id="IPR016024">
    <property type="entry name" value="ARM-type_fold"/>
</dbReference>
<feature type="region of interest" description="Disordered" evidence="2">
    <location>
        <begin position="1"/>
        <end position="36"/>
    </location>
</feature>
<reference evidence="3 4" key="1">
    <citation type="submission" date="2015-07" db="EMBL/GenBank/DDBJ databases">
        <authorList>
            <person name="Noorani M."/>
        </authorList>
    </citation>
    <scope>NUCLEOTIDE SEQUENCE [LARGE SCALE GENOMIC DNA]</scope>
    <source>
        <strain evidence="3">LMG728</strain>
    </source>
</reference>
<feature type="coiled-coil region" evidence="1">
    <location>
        <begin position="58"/>
        <end position="85"/>
    </location>
</feature>
<feature type="coiled-coil region" evidence="1">
    <location>
        <begin position="2556"/>
        <end position="2590"/>
    </location>
</feature>
<evidence type="ECO:0000256" key="2">
    <source>
        <dbReference type="SAM" id="MobiDB-lite"/>
    </source>
</evidence>
<evidence type="ECO:0000256" key="1">
    <source>
        <dbReference type="SAM" id="Coils"/>
    </source>
</evidence>
<dbReference type="Gene3D" id="1.25.10.10">
    <property type="entry name" value="Leucine-rich Repeat Variant"/>
    <property type="match status" value="3"/>
</dbReference>
<feature type="compositionally biased region" description="Basic and acidic residues" evidence="2">
    <location>
        <begin position="1"/>
        <end position="27"/>
    </location>
</feature>
<accession>A0A0K3A628</accession>
<dbReference type="InterPro" id="IPR004155">
    <property type="entry name" value="PBS_lyase_HEAT"/>
</dbReference>
<evidence type="ECO:0000313" key="3">
    <source>
        <dbReference type="EMBL" id="CTP93298.1"/>
    </source>
</evidence>
<name>A0A0K3A628_9XANT</name>